<feature type="compositionally biased region" description="Basic and acidic residues" evidence="2">
    <location>
        <begin position="323"/>
        <end position="338"/>
    </location>
</feature>
<dbReference type="Pfam" id="PF03816">
    <property type="entry name" value="LytR_cpsA_psr"/>
    <property type="match status" value="1"/>
</dbReference>
<evidence type="ECO:0000256" key="1">
    <source>
        <dbReference type="ARBA" id="ARBA00006068"/>
    </source>
</evidence>
<organism evidence="4 5">
    <name type="scientific">Pelotomaculum thermopropionicum (strain DSM 13744 / JCM 10971 / SI)</name>
    <dbReference type="NCBI Taxonomy" id="370438"/>
    <lineage>
        <taxon>Bacteria</taxon>
        <taxon>Bacillati</taxon>
        <taxon>Bacillota</taxon>
        <taxon>Clostridia</taxon>
        <taxon>Eubacteriales</taxon>
        <taxon>Desulfotomaculaceae</taxon>
        <taxon>Pelotomaculum</taxon>
    </lineage>
</organism>
<evidence type="ECO:0000259" key="3">
    <source>
        <dbReference type="Pfam" id="PF03816"/>
    </source>
</evidence>
<accession>A5CYH3</accession>
<dbReference type="PANTHER" id="PTHR33392:SF6">
    <property type="entry name" value="POLYISOPRENYL-TEICHOIC ACID--PEPTIDOGLYCAN TEICHOIC ACID TRANSFERASE TAGU"/>
    <property type="match status" value="1"/>
</dbReference>
<feature type="compositionally biased region" description="Polar residues" evidence="2">
    <location>
        <begin position="443"/>
        <end position="453"/>
    </location>
</feature>
<dbReference type="STRING" id="370438.PTH_2776"/>
<evidence type="ECO:0000313" key="5">
    <source>
        <dbReference type="Proteomes" id="UP000006556"/>
    </source>
</evidence>
<dbReference type="PROSITE" id="PS51257">
    <property type="entry name" value="PROKAR_LIPOPROTEIN"/>
    <property type="match status" value="1"/>
</dbReference>
<dbReference type="KEGG" id="pth:PTH_2776"/>
<protein>
    <submittedName>
        <fullName evidence="4">Transcriptional regulator</fullName>
    </submittedName>
</protein>
<gene>
    <name evidence="4" type="primary">LytR</name>
    <name evidence="4" type="ordered locus">PTH_2776</name>
</gene>
<feature type="compositionally biased region" description="Gly residues" evidence="2">
    <location>
        <begin position="401"/>
        <end position="416"/>
    </location>
</feature>
<keyword evidence="5" id="KW-1185">Reference proteome</keyword>
<evidence type="ECO:0000256" key="2">
    <source>
        <dbReference type="SAM" id="MobiDB-lite"/>
    </source>
</evidence>
<feature type="compositionally biased region" description="Gly residues" evidence="2">
    <location>
        <begin position="361"/>
        <end position="386"/>
    </location>
</feature>
<comment type="similarity">
    <text evidence="1">Belongs to the LytR/CpsA/Psr (LCP) family.</text>
</comment>
<dbReference type="PANTHER" id="PTHR33392">
    <property type="entry name" value="POLYISOPRENYL-TEICHOIC ACID--PEPTIDOGLYCAN TEICHOIC ACID TRANSFERASE TAGU"/>
    <property type="match status" value="1"/>
</dbReference>
<feature type="compositionally biased region" description="Low complexity" evidence="2">
    <location>
        <begin position="427"/>
        <end position="438"/>
    </location>
</feature>
<proteinExistence type="inferred from homology"/>
<dbReference type="AlphaFoldDB" id="A5CYH3"/>
<feature type="region of interest" description="Disordered" evidence="2">
    <location>
        <begin position="316"/>
        <end position="453"/>
    </location>
</feature>
<dbReference type="NCBIfam" id="TIGR00350">
    <property type="entry name" value="lytR_cpsA_psr"/>
    <property type="match status" value="1"/>
</dbReference>
<evidence type="ECO:0000313" key="4">
    <source>
        <dbReference type="EMBL" id="BAF60956.1"/>
    </source>
</evidence>
<dbReference type="Gene3D" id="3.40.630.190">
    <property type="entry name" value="LCP protein"/>
    <property type="match status" value="1"/>
</dbReference>
<feature type="compositionally biased region" description="Low complexity" evidence="2">
    <location>
        <begin position="339"/>
        <end position="360"/>
    </location>
</feature>
<dbReference type="Proteomes" id="UP000006556">
    <property type="component" value="Chromosome"/>
</dbReference>
<name>A5CYH3_PELTS</name>
<sequence length="453" mass="47755">MRTKRRKLKNKAAFTVFCLILLTLLASGCLLAKNIFFPANSVTGEPGEKVSLKDQRLNVLLLGIDARQGETMARTDTMILASVDTKSKQMILLSIPRDTGVEIPGHGWDKINSAAVYGGPELSMKVVSNLLGIPVRYYVLTNFSGFKDIVDALGGVTLEVEQNMYHEGDEEYGGAYGINLKKGVQRLDGDKALQYVRYREYPMGDIDRTRAQQKFLVALAKEVLQPSTIPKLPKLIPEISRYVKTNLSVSEMYKLAAAAKNLENGNILTQTLPGRPVEIGGISYWGVEPAEARQMVAKLFNGETVTNVVLTTPLSSQYLGEGESSHARQETGEERPDGARQTAGSQTQQGQGGTRQPARQGSGGSGTPAGPGQGTQSGSGSGGTGGTVVITPLDGSSSSGTGTGAAPGKLPGGEQTGTGTDRPDRSGPPAGSAPDSGGFNPSIPGTRTIKTAS</sequence>
<dbReference type="InterPro" id="IPR050922">
    <property type="entry name" value="LytR/CpsA/Psr_CW_biosynth"/>
</dbReference>
<dbReference type="eggNOG" id="COG1316">
    <property type="taxonomic scope" value="Bacteria"/>
</dbReference>
<feature type="domain" description="Cell envelope-related transcriptional attenuator" evidence="3">
    <location>
        <begin position="74"/>
        <end position="223"/>
    </location>
</feature>
<reference evidence="5" key="1">
    <citation type="journal article" date="2008" name="Genome Res.">
        <title>The genome of Pelotomaculum thermopropionicum reveals niche-associated evolution in anaerobic microbiota.</title>
        <authorList>
            <person name="Kosaka T."/>
            <person name="Kato S."/>
            <person name="Shimoyama T."/>
            <person name="Ishii S."/>
            <person name="Abe T."/>
            <person name="Watanabe K."/>
        </authorList>
    </citation>
    <scope>NUCLEOTIDE SEQUENCE [LARGE SCALE GENOMIC DNA]</scope>
    <source>
        <strain evidence="5">DSM 13744 / JCM 10971 / SI</strain>
    </source>
</reference>
<dbReference type="InterPro" id="IPR004474">
    <property type="entry name" value="LytR_CpsA_psr"/>
</dbReference>
<dbReference type="EMBL" id="AP009389">
    <property type="protein sequence ID" value="BAF60956.1"/>
    <property type="molecule type" value="Genomic_DNA"/>
</dbReference>
<dbReference type="HOGENOM" id="CLU_016455_5_5_9"/>